<dbReference type="EMBL" id="AP031322">
    <property type="protein sequence ID" value="BFH72136.1"/>
    <property type="molecule type" value="Genomic_DNA"/>
</dbReference>
<dbReference type="RefSeq" id="WP_369610385.1">
    <property type="nucleotide sequence ID" value="NZ_AP031322.1"/>
</dbReference>
<dbReference type="KEGG" id="sjv:SJAV_00800"/>
<dbReference type="AlphaFoldDB" id="A0AAT9GMU3"/>
<reference evidence="1" key="1">
    <citation type="submission" date="2024-03" db="EMBL/GenBank/DDBJ databases">
        <title>Complete genome sequence of Sulfurisphaera javensis strain KD-1.</title>
        <authorList>
            <person name="Sakai H."/>
            <person name="Nur N."/>
            <person name="Suwanto A."/>
            <person name="Kurosawa N."/>
        </authorList>
    </citation>
    <scope>NUCLEOTIDE SEQUENCE</scope>
    <source>
        <strain evidence="1">KD-1</strain>
    </source>
</reference>
<protein>
    <submittedName>
        <fullName evidence="1">Uncharacterized protein</fullName>
    </submittedName>
</protein>
<gene>
    <name evidence="1" type="ORF">SJAV_00800</name>
</gene>
<sequence length="132" mass="14703">MNWGKIIGIVLAILFIILYFPTLQSSFQNGVSQINSLSNITNNLKVSIISFNKSELIINVKNPLNVSIIICNVSGEYIYLNKIAVVPPHMSENVTLIITNFSNLVNNINNKNETITIKLRILETTVIEATTL</sequence>
<accession>A0AAT9GMU3</accession>
<evidence type="ECO:0000313" key="1">
    <source>
        <dbReference type="EMBL" id="BFH72136.1"/>
    </source>
</evidence>
<organism evidence="1">
    <name type="scientific">Sulfurisphaera javensis</name>
    <dbReference type="NCBI Taxonomy" id="2049879"/>
    <lineage>
        <taxon>Archaea</taxon>
        <taxon>Thermoproteota</taxon>
        <taxon>Thermoprotei</taxon>
        <taxon>Sulfolobales</taxon>
        <taxon>Sulfolobaceae</taxon>
        <taxon>Sulfurisphaera</taxon>
    </lineage>
</organism>
<dbReference type="GeneID" id="92353013"/>
<name>A0AAT9GMU3_9CREN</name>
<proteinExistence type="predicted"/>